<name>A0A4V1QV07_9FIRM</name>
<gene>
    <name evidence="1" type="ORF">ESZ91_01025</name>
</gene>
<keyword evidence="2" id="KW-1185">Reference proteome</keyword>
<evidence type="ECO:0000313" key="2">
    <source>
        <dbReference type="Proteomes" id="UP000291269"/>
    </source>
</evidence>
<dbReference type="AlphaFoldDB" id="A0A4V1QV07"/>
<accession>A0A4V1QV07</accession>
<proteinExistence type="predicted"/>
<protein>
    <submittedName>
        <fullName evidence="1">Uncharacterized protein</fullName>
    </submittedName>
</protein>
<dbReference type="EMBL" id="SDOZ01000002">
    <property type="protein sequence ID" value="RXZ60996.1"/>
    <property type="molecule type" value="Genomic_DNA"/>
</dbReference>
<organism evidence="1 2">
    <name type="scientific">Candidatus Borkfalkia ceftriaxoniphila</name>
    <dbReference type="NCBI Taxonomy" id="2508949"/>
    <lineage>
        <taxon>Bacteria</taxon>
        <taxon>Bacillati</taxon>
        <taxon>Bacillota</taxon>
        <taxon>Clostridia</taxon>
        <taxon>Christensenellales</taxon>
        <taxon>Christensenellaceae</taxon>
        <taxon>Candidatus Borkfalkia</taxon>
    </lineage>
</organism>
<sequence length="93" mass="10747">MKRTVEEKYQYNKKRKGLFASGYCMGVNLYRDYPKQDEEGKMLSQALVNVAKVRAREGQQFSKGLLCGYRDKANERKKNLSFSSKQAPCRGNK</sequence>
<dbReference type="RefSeq" id="WP_129223229.1">
    <property type="nucleotide sequence ID" value="NZ_SDOZ01000002.1"/>
</dbReference>
<dbReference type="Proteomes" id="UP000291269">
    <property type="component" value="Unassembled WGS sequence"/>
</dbReference>
<evidence type="ECO:0000313" key="1">
    <source>
        <dbReference type="EMBL" id="RXZ60996.1"/>
    </source>
</evidence>
<reference evidence="1 2" key="1">
    <citation type="journal article" date="2019" name="Gut">
        <title>Antibiotics-induced monodominance of a novel gut bacterial order.</title>
        <authorList>
            <person name="Hildebrand F."/>
            <person name="Moitinho-Silva L."/>
            <person name="Blasche S."/>
            <person name="Jahn M.T."/>
            <person name="Gossmann T.I."/>
            <person name="Heuerta-Cepas J."/>
            <person name="Hercog R."/>
            <person name="Luetge M."/>
            <person name="Bahram M."/>
            <person name="Pryszlak A."/>
            <person name="Alves R.J."/>
            <person name="Waszak S.M."/>
            <person name="Zhu A."/>
            <person name="Ye L."/>
            <person name="Costea P.I."/>
            <person name="Aalvink S."/>
            <person name="Belzer C."/>
            <person name="Forslund S.K."/>
            <person name="Sunagawa S."/>
            <person name="Hentschel U."/>
            <person name="Merten C."/>
            <person name="Patil K.R."/>
            <person name="Benes V."/>
            <person name="Bork P."/>
        </authorList>
    </citation>
    <scope>NUCLEOTIDE SEQUENCE [LARGE SCALE GENOMIC DNA]</scope>
    <source>
        <strain evidence="1 2">HDS1380</strain>
    </source>
</reference>
<comment type="caution">
    <text evidence="1">The sequence shown here is derived from an EMBL/GenBank/DDBJ whole genome shotgun (WGS) entry which is preliminary data.</text>
</comment>